<dbReference type="Proteomes" id="UP000316726">
    <property type="component" value="Chromosome 5"/>
</dbReference>
<dbReference type="AlphaFoldDB" id="A0A5B8ML53"/>
<dbReference type="STRING" id="1764295.A0A5B8ML53"/>
<dbReference type="PANTHER" id="PTHR10497">
    <property type="entry name" value="60S RIBOSOMAL PROTEIN L27"/>
    <property type="match status" value="1"/>
</dbReference>
<dbReference type="InterPro" id="IPR001141">
    <property type="entry name" value="Ribosomal_eL27"/>
</dbReference>
<evidence type="ECO:0000313" key="5">
    <source>
        <dbReference type="EMBL" id="QDZ21348.1"/>
    </source>
</evidence>
<sequence>MVKFLKNNKVVILLTGRYAGKKAVIVRNYDDGTNSRPYGHALVVGLSKYPRKVTKRSSDKTREKRMKMKTFVKLVNYNHLMPTRYSLDVDLKANITPDVVDNATKRKSASIEARKVFEEKFKTGKSKWFFSKLRF</sequence>
<dbReference type="GO" id="GO:1990904">
    <property type="term" value="C:ribonucleoprotein complex"/>
    <property type="evidence" value="ECO:0007669"/>
    <property type="project" value="UniProtKB-KW"/>
</dbReference>
<dbReference type="GO" id="GO:0006412">
    <property type="term" value="P:translation"/>
    <property type="evidence" value="ECO:0007669"/>
    <property type="project" value="InterPro"/>
</dbReference>
<keyword evidence="3 4" id="KW-0687">Ribonucleoprotein</keyword>
<accession>A0A5B8ML53</accession>
<evidence type="ECO:0000256" key="4">
    <source>
        <dbReference type="RuleBase" id="RU000575"/>
    </source>
</evidence>
<keyword evidence="2 4" id="KW-0689">Ribosomal protein</keyword>
<reference evidence="5 6" key="1">
    <citation type="submission" date="2018-07" db="EMBL/GenBank/DDBJ databases">
        <title>The complete nuclear genome of the prasinophyte Chloropicon primus (CCMP1205).</title>
        <authorList>
            <person name="Pombert J.-F."/>
            <person name="Otis C."/>
            <person name="Turmel M."/>
            <person name="Lemieux C."/>
        </authorList>
    </citation>
    <scope>NUCLEOTIDE SEQUENCE [LARGE SCALE GENOMIC DNA]</scope>
    <source>
        <strain evidence="5 6">CCMP1205</strain>
    </source>
</reference>
<keyword evidence="6" id="KW-1185">Reference proteome</keyword>
<protein>
    <recommendedName>
        <fullName evidence="4">60S ribosomal protein L27</fullName>
    </recommendedName>
</protein>
<dbReference type="EMBL" id="CP031038">
    <property type="protein sequence ID" value="QDZ21348.1"/>
    <property type="molecule type" value="Genomic_DNA"/>
</dbReference>
<dbReference type="GO" id="GO:0005840">
    <property type="term" value="C:ribosome"/>
    <property type="evidence" value="ECO:0007669"/>
    <property type="project" value="UniProtKB-KW"/>
</dbReference>
<dbReference type="FunFam" id="2.30.30.770:FF:000001">
    <property type="entry name" value="60S ribosomal protein L27"/>
    <property type="match status" value="1"/>
</dbReference>
<dbReference type="OrthoDB" id="1908962at2759"/>
<dbReference type="CDD" id="cd06090">
    <property type="entry name" value="KOW_RPL27"/>
    <property type="match status" value="1"/>
</dbReference>
<dbReference type="SUPFAM" id="SSF50104">
    <property type="entry name" value="Translation proteins SH3-like domain"/>
    <property type="match status" value="1"/>
</dbReference>
<evidence type="ECO:0000256" key="2">
    <source>
        <dbReference type="ARBA" id="ARBA00022980"/>
    </source>
</evidence>
<dbReference type="PROSITE" id="PS01107">
    <property type="entry name" value="RIBOSOMAL_L27E"/>
    <property type="match status" value="1"/>
</dbReference>
<evidence type="ECO:0000313" key="6">
    <source>
        <dbReference type="Proteomes" id="UP000316726"/>
    </source>
</evidence>
<dbReference type="InterPro" id="IPR008991">
    <property type="entry name" value="Translation_prot_SH3-like_sf"/>
</dbReference>
<dbReference type="InterPro" id="IPR038655">
    <property type="entry name" value="Ribosomal_eL27_sf"/>
</dbReference>
<comment type="similarity">
    <text evidence="1 4">Belongs to the eukaryotic ribosomal protein eL27 family.</text>
</comment>
<dbReference type="Pfam" id="PF01777">
    <property type="entry name" value="Ribosomal_L27e"/>
    <property type="match status" value="1"/>
</dbReference>
<gene>
    <name evidence="5" type="ORF">A3770_05p38660</name>
</gene>
<name>A0A5B8ML53_9CHLO</name>
<evidence type="ECO:0000256" key="1">
    <source>
        <dbReference type="ARBA" id="ARBA00009124"/>
    </source>
</evidence>
<dbReference type="GO" id="GO:0003735">
    <property type="term" value="F:structural constituent of ribosome"/>
    <property type="evidence" value="ECO:0007669"/>
    <property type="project" value="InterPro"/>
</dbReference>
<dbReference type="InterPro" id="IPR041991">
    <property type="entry name" value="Ribosomal_eL27_KOW"/>
</dbReference>
<dbReference type="InterPro" id="IPR018262">
    <property type="entry name" value="Ribosomal_eL27_CS"/>
</dbReference>
<dbReference type="Gene3D" id="2.30.30.770">
    <property type="match status" value="1"/>
</dbReference>
<evidence type="ECO:0000256" key="3">
    <source>
        <dbReference type="ARBA" id="ARBA00023274"/>
    </source>
</evidence>
<organism evidence="5 6">
    <name type="scientific">Chloropicon primus</name>
    <dbReference type="NCBI Taxonomy" id="1764295"/>
    <lineage>
        <taxon>Eukaryota</taxon>
        <taxon>Viridiplantae</taxon>
        <taxon>Chlorophyta</taxon>
        <taxon>Chloropicophyceae</taxon>
        <taxon>Chloropicales</taxon>
        <taxon>Chloropicaceae</taxon>
        <taxon>Chloropicon</taxon>
    </lineage>
</organism>
<proteinExistence type="inferred from homology"/>